<proteinExistence type="predicted"/>
<evidence type="ECO:0000313" key="2">
    <source>
        <dbReference type="Proteomes" id="UP001374579"/>
    </source>
</evidence>
<protein>
    <submittedName>
        <fullName evidence="1">Uncharacterized protein</fullName>
    </submittedName>
</protein>
<dbReference type="AlphaFoldDB" id="A0AAN9AT09"/>
<dbReference type="EMBL" id="JBAMIC010000022">
    <property type="protein sequence ID" value="KAK7092034.1"/>
    <property type="molecule type" value="Genomic_DNA"/>
</dbReference>
<reference evidence="1 2" key="1">
    <citation type="submission" date="2024-02" db="EMBL/GenBank/DDBJ databases">
        <title>Chromosome-scale genome assembly of the rough periwinkle Littorina saxatilis.</title>
        <authorList>
            <person name="De Jode A."/>
            <person name="Faria R."/>
            <person name="Formenti G."/>
            <person name="Sims Y."/>
            <person name="Smith T.P."/>
            <person name="Tracey A."/>
            <person name="Wood J.M.D."/>
            <person name="Zagrodzka Z.B."/>
            <person name="Johannesson K."/>
            <person name="Butlin R.K."/>
            <person name="Leder E.H."/>
        </authorList>
    </citation>
    <scope>NUCLEOTIDE SEQUENCE [LARGE SCALE GENOMIC DNA]</scope>
    <source>
        <strain evidence="1">Snail1</strain>
        <tissue evidence="1">Muscle</tissue>
    </source>
</reference>
<gene>
    <name evidence="1" type="ORF">V1264_009643</name>
</gene>
<accession>A0AAN9AT09</accession>
<keyword evidence="2" id="KW-1185">Reference proteome</keyword>
<dbReference type="Proteomes" id="UP001374579">
    <property type="component" value="Unassembled WGS sequence"/>
</dbReference>
<evidence type="ECO:0000313" key="1">
    <source>
        <dbReference type="EMBL" id="KAK7092034.1"/>
    </source>
</evidence>
<sequence length="103" mass="11772">MHASNPTWPYKRIFDGMVLVPRIARRRQRRVPSLKGAQPQLLVKRLRVTTEGSNPKHQPVSPTFDTLRRQTWPSEVELREKLWGTAASLRLTAGFALNTGLDI</sequence>
<name>A0AAN9AT09_9CAEN</name>
<comment type="caution">
    <text evidence="1">The sequence shown here is derived from an EMBL/GenBank/DDBJ whole genome shotgun (WGS) entry which is preliminary data.</text>
</comment>
<organism evidence="1 2">
    <name type="scientific">Littorina saxatilis</name>
    <dbReference type="NCBI Taxonomy" id="31220"/>
    <lineage>
        <taxon>Eukaryota</taxon>
        <taxon>Metazoa</taxon>
        <taxon>Spiralia</taxon>
        <taxon>Lophotrochozoa</taxon>
        <taxon>Mollusca</taxon>
        <taxon>Gastropoda</taxon>
        <taxon>Caenogastropoda</taxon>
        <taxon>Littorinimorpha</taxon>
        <taxon>Littorinoidea</taxon>
        <taxon>Littorinidae</taxon>
        <taxon>Littorina</taxon>
    </lineage>
</organism>